<dbReference type="AlphaFoldDB" id="A0A6J6YZ41"/>
<name>A0A6J6YZ41_9ZZZZ</name>
<dbReference type="Pfam" id="PF00005">
    <property type="entry name" value="ABC_tran"/>
    <property type="match status" value="1"/>
</dbReference>
<dbReference type="InterPro" id="IPR003439">
    <property type="entry name" value="ABC_transporter-like_ATP-bd"/>
</dbReference>
<dbReference type="GO" id="GO:0005524">
    <property type="term" value="F:ATP binding"/>
    <property type="evidence" value="ECO:0007669"/>
    <property type="project" value="UniProtKB-KW"/>
</dbReference>
<protein>
    <submittedName>
        <fullName evidence="5">Unannotated protein</fullName>
    </submittedName>
</protein>
<dbReference type="GO" id="GO:0016887">
    <property type="term" value="F:ATP hydrolysis activity"/>
    <property type="evidence" value="ECO:0007669"/>
    <property type="project" value="InterPro"/>
</dbReference>
<sequence length="266" mass="28105">MSTLEIKGLVASVAGQQILNGIDLTVRSGEVHAIMGPNGAGKSTLSAVIMGKPGYTVHAGEVLLDGVDLLTLPAWQRAQAGMHLVMQYPSEVPGVGLADMLAEAYAARGRSVEGLAASVADEAERIHFPVALLDRSLNVDLSGGEKKRNETLQLALLQPKFAILDELDSGLDIDALRDCSRRVEDATNDTGPNGGLGVIAITHYNRLLEELHPDHVHILVKGRIVESGGPELADRLEIEGYEAFAGADAAPPTAPKKPSLDDLFAL</sequence>
<evidence type="ECO:0000313" key="5">
    <source>
        <dbReference type="EMBL" id="CAB4813725.1"/>
    </source>
</evidence>
<dbReference type="PANTHER" id="PTHR43204">
    <property type="entry name" value="ABC TRANSPORTER I FAMILY MEMBER 6, CHLOROPLASTIC"/>
    <property type="match status" value="1"/>
</dbReference>
<accession>A0A6J6YZ41</accession>
<dbReference type="NCBIfam" id="TIGR01978">
    <property type="entry name" value="sufC"/>
    <property type="match status" value="1"/>
</dbReference>
<dbReference type="InterPro" id="IPR003593">
    <property type="entry name" value="AAA+_ATPase"/>
</dbReference>
<keyword evidence="2" id="KW-0067">ATP-binding</keyword>
<evidence type="ECO:0000256" key="2">
    <source>
        <dbReference type="ARBA" id="ARBA00022840"/>
    </source>
</evidence>
<dbReference type="SUPFAM" id="SSF52540">
    <property type="entry name" value="P-loop containing nucleoside triphosphate hydrolases"/>
    <property type="match status" value="1"/>
</dbReference>
<evidence type="ECO:0000256" key="1">
    <source>
        <dbReference type="ARBA" id="ARBA00022741"/>
    </source>
</evidence>
<evidence type="ECO:0000256" key="3">
    <source>
        <dbReference type="SAM" id="MobiDB-lite"/>
    </source>
</evidence>
<dbReference type="InterPro" id="IPR027417">
    <property type="entry name" value="P-loop_NTPase"/>
</dbReference>
<dbReference type="PROSITE" id="PS50893">
    <property type="entry name" value="ABC_TRANSPORTER_2"/>
    <property type="match status" value="1"/>
</dbReference>
<organism evidence="5">
    <name type="scientific">freshwater metagenome</name>
    <dbReference type="NCBI Taxonomy" id="449393"/>
    <lineage>
        <taxon>unclassified sequences</taxon>
        <taxon>metagenomes</taxon>
        <taxon>ecological metagenomes</taxon>
    </lineage>
</organism>
<evidence type="ECO:0000259" key="4">
    <source>
        <dbReference type="PROSITE" id="PS50893"/>
    </source>
</evidence>
<dbReference type="InterPro" id="IPR010230">
    <property type="entry name" value="FeS-cluster_ATPase_SufC"/>
</dbReference>
<dbReference type="SMART" id="SM00382">
    <property type="entry name" value="AAA"/>
    <property type="match status" value="1"/>
</dbReference>
<keyword evidence="1" id="KW-0547">Nucleotide-binding</keyword>
<dbReference type="EMBL" id="CAFAAV010000053">
    <property type="protein sequence ID" value="CAB4813725.1"/>
    <property type="molecule type" value="Genomic_DNA"/>
</dbReference>
<dbReference type="PANTHER" id="PTHR43204:SF1">
    <property type="entry name" value="ABC TRANSPORTER I FAMILY MEMBER 6, CHLOROPLASTIC"/>
    <property type="match status" value="1"/>
</dbReference>
<dbReference type="CDD" id="cd03217">
    <property type="entry name" value="ABC_FeS_Assembly"/>
    <property type="match status" value="1"/>
</dbReference>
<proteinExistence type="predicted"/>
<gene>
    <name evidence="5" type="ORF">UFOPK3099_00914</name>
</gene>
<feature type="domain" description="ABC transporter" evidence="4">
    <location>
        <begin position="4"/>
        <end position="246"/>
    </location>
</feature>
<dbReference type="Gene3D" id="3.40.50.300">
    <property type="entry name" value="P-loop containing nucleotide triphosphate hydrolases"/>
    <property type="match status" value="1"/>
</dbReference>
<feature type="region of interest" description="Disordered" evidence="3">
    <location>
        <begin position="247"/>
        <end position="266"/>
    </location>
</feature>
<reference evidence="5" key="1">
    <citation type="submission" date="2020-05" db="EMBL/GenBank/DDBJ databases">
        <authorList>
            <person name="Chiriac C."/>
            <person name="Salcher M."/>
            <person name="Ghai R."/>
            <person name="Kavagutti S V."/>
        </authorList>
    </citation>
    <scope>NUCLEOTIDE SEQUENCE</scope>
</reference>